<dbReference type="AlphaFoldDB" id="A0A2R8BI07"/>
<accession>A0A2R8BI07</accession>
<protein>
    <recommendedName>
        <fullName evidence="3">Sorbitol dehydrogenase</fullName>
    </recommendedName>
</protein>
<dbReference type="RefSeq" id="WP_108829622.1">
    <property type="nucleotide sequence ID" value="NZ_OMOR01000001.1"/>
</dbReference>
<dbReference type="Proteomes" id="UP000244880">
    <property type="component" value="Unassembled WGS sequence"/>
</dbReference>
<name>A0A2R8BI07_9RHOB</name>
<dbReference type="OrthoDB" id="495830at2"/>
<reference evidence="1 2" key="1">
    <citation type="submission" date="2018-03" db="EMBL/GenBank/DDBJ databases">
        <authorList>
            <person name="Keele B.F."/>
        </authorList>
    </citation>
    <scope>NUCLEOTIDE SEQUENCE [LARGE SCALE GENOMIC DNA]</scope>
    <source>
        <strain evidence="1 2">CECT 8599</strain>
    </source>
</reference>
<sequence length="165" mass="17769">MSSQMDNFVSLSAALTGFDPSMFAPSVDPVNLKQVYFDYIMAKDPTNFTALLDTFAVVTSTGATGGDAWAETMKGGSETVAISAEMVRLAMSINKLWYLGSWYNPEDTTQQEVVSEQSYIRGLSWQVMQSHAMGNSPFTFGYWAKDPAASLALTTGNPDATGGTS</sequence>
<evidence type="ECO:0000313" key="1">
    <source>
        <dbReference type="EMBL" id="SPH22706.1"/>
    </source>
</evidence>
<evidence type="ECO:0000313" key="2">
    <source>
        <dbReference type="Proteomes" id="UP000244880"/>
    </source>
</evidence>
<keyword evidence="2" id="KW-1185">Reference proteome</keyword>
<evidence type="ECO:0008006" key="3">
    <source>
        <dbReference type="Google" id="ProtNLM"/>
    </source>
</evidence>
<organism evidence="1 2">
    <name type="scientific">Ascidiaceihabitans donghaensis</name>
    <dbReference type="NCBI Taxonomy" id="1510460"/>
    <lineage>
        <taxon>Bacteria</taxon>
        <taxon>Pseudomonadati</taxon>
        <taxon>Pseudomonadota</taxon>
        <taxon>Alphaproteobacteria</taxon>
        <taxon>Rhodobacterales</taxon>
        <taxon>Paracoccaceae</taxon>
        <taxon>Ascidiaceihabitans</taxon>
    </lineage>
</organism>
<dbReference type="EMBL" id="OMOR01000001">
    <property type="protein sequence ID" value="SPH22706.1"/>
    <property type="molecule type" value="Genomic_DNA"/>
</dbReference>
<gene>
    <name evidence="1" type="ORF">ASD8599_03451</name>
</gene>
<proteinExistence type="predicted"/>